<dbReference type="AlphaFoldDB" id="A0A330L706"/>
<dbReference type="NCBIfam" id="TIGR02273">
    <property type="entry name" value="16S_RimM"/>
    <property type="match status" value="1"/>
</dbReference>
<dbReference type="GO" id="GO:0006364">
    <property type="term" value="P:rRNA processing"/>
    <property type="evidence" value="ECO:0007669"/>
    <property type="project" value="UniProtKB-UniRule"/>
</dbReference>
<evidence type="ECO:0000256" key="1">
    <source>
        <dbReference type="ARBA" id="ARBA00022490"/>
    </source>
</evidence>
<evidence type="ECO:0000259" key="7">
    <source>
        <dbReference type="Pfam" id="PF24986"/>
    </source>
</evidence>
<sequence length="173" mass="18562">MVAEPVELVTVGRIERSFGVRGEVKVRSLSDVPGRLESLGAVSLLATNGKTWDTRVTHIRPAGPGYILALEGLTSPEEAGLWRGGLIQIPKGSAPPLPQGQYYECDLIGLRVQDEEGNGIGTLTDIWELTGNHVFVVQDGSKETLIPAARDLVVAVDLQQRVMTVHMIEGLGA</sequence>
<feature type="domain" description="Ribosome maturation factor RimM PRC barrel" evidence="7">
    <location>
        <begin position="106"/>
        <end position="170"/>
    </location>
</feature>
<evidence type="ECO:0000256" key="2">
    <source>
        <dbReference type="ARBA" id="ARBA00022517"/>
    </source>
</evidence>
<dbReference type="GO" id="GO:0042274">
    <property type="term" value="P:ribosomal small subunit biogenesis"/>
    <property type="evidence" value="ECO:0007669"/>
    <property type="project" value="UniProtKB-UniRule"/>
</dbReference>
<dbReference type="Pfam" id="PF24986">
    <property type="entry name" value="PRC_RimM"/>
    <property type="match status" value="1"/>
</dbReference>
<dbReference type="InterPro" id="IPR036976">
    <property type="entry name" value="RimM_N_sf"/>
</dbReference>
<dbReference type="PANTHER" id="PTHR33692">
    <property type="entry name" value="RIBOSOME MATURATION FACTOR RIMM"/>
    <property type="match status" value="1"/>
</dbReference>
<dbReference type="Pfam" id="PF01782">
    <property type="entry name" value="RimM"/>
    <property type="match status" value="1"/>
</dbReference>
<dbReference type="FunCoup" id="A0A330L706">
    <property type="interactions" value="403"/>
</dbReference>
<dbReference type="Gene3D" id="2.30.30.240">
    <property type="entry name" value="PRC-barrel domain"/>
    <property type="match status" value="1"/>
</dbReference>
<dbReference type="InterPro" id="IPR056792">
    <property type="entry name" value="PRC_RimM"/>
</dbReference>
<evidence type="ECO:0000313" key="8">
    <source>
        <dbReference type="EMBL" id="SPP65687.1"/>
    </source>
</evidence>
<keyword evidence="3 5" id="KW-0698">rRNA processing</keyword>
<evidence type="ECO:0000256" key="4">
    <source>
        <dbReference type="ARBA" id="ARBA00023186"/>
    </source>
</evidence>
<accession>A0A330L706</accession>
<comment type="domain">
    <text evidence="5">The PRC barrel domain binds ribosomal protein uS19.</text>
</comment>
<comment type="function">
    <text evidence="5">An accessory protein needed during the final step in the assembly of 30S ribosomal subunit, possibly for assembly of the head region. Essential for efficient processing of 16S rRNA. May be needed both before and after RbfA during the maturation of 16S rRNA. It has affinity for free ribosomal 30S subunits but not for 70S ribosomes.</text>
</comment>
<keyword evidence="1 5" id="KW-0963">Cytoplasm</keyword>
<dbReference type="InterPro" id="IPR011033">
    <property type="entry name" value="PRC_barrel-like_sf"/>
</dbReference>
<name>A0A330L706_9BACT</name>
<dbReference type="SUPFAM" id="SSF50346">
    <property type="entry name" value="PRC-barrel domain"/>
    <property type="match status" value="1"/>
</dbReference>
<keyword evidence="4 5" id="KW-0143">Chaperone</keyword>
<evidence type="ECO:0000313" key="9">
    <source>
        <dbReference type="Proteomes" id="UP000248168"/>
    </source>
</evidence>
<comment type="similarity">
    <text evidence="5">Belongs to the RimM family.</text>
</comment>
<dbReference type="InParanoid" id="A0A330L706"/>
<dbReference type="InterPro" id="IPR009000">
    <property type="entry name" value="Transl_B-barrel_sf"/>
</dbReference>
<evidence type="ECO:0000259" key="6">
    <source>
        <dbReference type="Pfam" id="PF01782"/>
    </source>
</evidence>
<dbReference type="OrthoDB" id="9810331at2"/>
<dbReference type="HAMAP" id="MF_00014">
    <property type="entry name" value="Ribosome_mat_RimM"/>
    <property type="match status" value="1"/>
</dbReference>
<dbReference type="GO" id="GO:0005737">
    <property type="term" value="C:cytoplasm"/>
    <property type="evidence" value="ECO:0007669"/>
    <property type="project" value="UniProtKB-SubCell"/>
</dbReference>
<dbReference type="PANTHER" id="PTHR33692:SF1">
    <property type="entry name" value="RIBOSOME MATURATION FACTOR RIMM"/>
    <property type="match status" value="1"/>
</dbReference>
<comment type="subunit">
    <text evidence="5">Binds ribosomal protein uS19.</text>
</comment>
<organism evidence="8 9">
    <name type="scientific">Nitrospira lenta</name>
    <dbReference type="NCBI Taxonomy" id="1436998"/>
    <lineage>
        <taxon>Bacteria</taxon>
        <taxon>Pseudomonadati</taxon>
        <taxon>Nitrospirota</taxon>
        <taxon>Nitrospiria</taxon>
        <taxon>Nitrospirales</taxon>
        <taxon>Nitrospiraceae</taxon>
        <taxon>Nitrospira</taxon>
    </lineage>
</organism>
<proteinExistence type="inferred from homology"/>
<feature type="domain" description="RimM N-terminal" evidence="6">
    <location>
        <begin position="10"/>
        <end position="91"/>
    </location>
</feature>
<dbReference type="RefSeq" id="WP_121989935.1">
    <property type="nucleotide sequence ID" value="NZ_OUNR01000017.1"/>
</dbReference>
<dbReference type="GO" id="GO:0043022">
    <property type="term" value="F:ribosome binding"/>
    <property type="evidence" value="ECO:0007669"/>
    <property type="project" value="InterPro"/>
</dbReference>
<evidence type="ECO:0000256" key="3">
    <source>
        <dbReference type="ARBA" id="ARBA00022552"/>
    </source>
</evidence>
<keyword evidence="9" id="KW-1185">Reference proteome</keyword>
<dbReference type="Proteomes" id="UP000248168">
    <property type="component" value="Unassembled WGS sequence"/>
</dbReference>
<dbReference type="GO" id="GO:0005840">
    <property type="term" value="C:ribosome"/>
    <property type="evidence" value="ECO:0007669"/>
    <property type="project" value="InterPro"/>
</dbReference>
<dbReference type="InterPro" id="IPR011961">
    <property type="entry name" value="RimM"/>
</dbReference>
<dbReference type="Gene3D" id="2.40.30.60">
    <property type="entry name" value="RimM"/>
    <property type="match status" value="1"/>
</dbReference>
<dbReference type="SUPFAM" id="SSF50447">
    <property type="entry name" value="Translation proteins"/>
    <property type="match status" value="1"/>
</dbReference>
<keyword evidence="2 5" id="KW-0690">Ribosome biogenesis</keyword>
<dbReference type="InterPro" id="IPR002676">
    <property type="entry name" value="RimM_N"/>
</dbReference>
<protein>
    <recommendedName>
        <fullName evidence="5">Ribosome maturation factor RimM</fullName>
    </recommendedName>
</protein>
<gene>
    <name evidence="5 8" type="primary">rimM</name>
    <name evidence="8" type="ORF">NITLEN_40160</name>
</gene>
<dbReference type="EMBL" id="OUNR01000017">
    <property type="protein sequence ID" value="SPP65687.1"/>
    <property type="molecule type" value="Genomic_DNA"/>
</dbReference>
<comment type="subcellular location">
    <subcellularLocation>
        <location evidence="5">Cytoplasm</location>
    </subcellularLocation>
</comment>
<evidence type="ECO:0000256" key="5">
    <source>
        <dbReference type="HAMAP-Rule" id="MF_00014"/>
    </source>
</evidence>
<reference evidence="9" key="1">
    <citation type="submission" date="2018-04" db="EMBL/GenBank/DDBJ databases">
        <authorList>
            <person name="Lucker S."/>
            <person name="Sakoula D."/>
        </authorList>
    </citation>
    <scope>NUCLEOTIDE SEQUENCE [LARGE SCALE GENOMIC DNA]</scope>
</reference>